<dbReference type="EC" id="1.1.1.18" evidence="3"/>
<dbReference type="Pfam" id="PF01408">
    <property type="entry name" value="GFO_IDH_MocA"/>
    <property type="match status" value="1"/>
</dbReference>
<reference evidence="7" key="1">
    <citation type="submission" date="2019-05" db="EMBL/GenBank/DDBJ databases">
        <title>Tamlana fucoidanivorans sp. nov., isolated from the surface of algae collected from Fujian province in China.</title>
        <authorList>
            <person name="Li J."/>
        </authorList>
    </citation>
    <scope>NUCLEOTIDE SEQUENCE [LARGE SCALE GENOMIC DNA]</scope>
    <source>
        <strain evidence="7">2251</strain>
        <plasmid evidence="7">unnamed1</plasmid>
    </source>
</reference>
<gene>
    <name evidence="3" type="primary">iolG</name>
    <name evidence="6" type="ORF">E4191_23505</name>
</gene>
<dbReference type="Proteomes" id="UP000296374">
    <property type="component" value="Plasmid unnamed1"/>
</dbReference>
<comment type="catalytic activity">
    <reaction evidence="3">
        <text>myo-inositol + NAD(+) = scyllo-inosose + NADH + H(+)</text>
        <dbReference type="Rhea" id="RHEA:16949"/>
        <dbReference type="ChEBI" id="CHEBI:15378"/>
        <dbReference type="ChEBI" id="CHEBI:17268"/>
        <dbReference type="ChEBI" id="CHEBI:17811"/>
        <dbReference type="ChEBI" id="CHEBI:57540"/>
        <dbReference type="ChEBI" id="CHEBI:57945"/>
        <dbReference type="EC" id="1.1.1.18"/>
    </reaction>
</comment>
<comment type="function">
    <text evidence="3">Involved in the oxidation of myo-inositol (MI) to 2-keto-myo-inositol (2KMI or 2-inosose).</text>
</comment>
<dbReference type="Pfam" id="PF02894">
    <property type="entry name" value="GFO_IDH_MocA_C"/>
    <property type="match status" value="1"/>
</dbReference>
<dbReference type="Gene3D" id="3.40.50.720">
    <property type="entry name" value="NAD(P)-binding Rossmann-like Domain"/>
    <property type="match status" value="1"/>
</dbReference>
<comment type="similarity">
    <text evidence="3">Belongs to the Gfo/Idh/MocA family.</text>
</comment>
<accession>A0A4Y5SW23</accession>
<feature type="domain" description="Gfo/Idh/MocA-like oxidoreductase C-terminal" evidence="5">
    <location>
        <begin position="138"/>
        <end position="320"/>
    </location>
</feature>
<evidence type="ECO:0000259" key="4">
    <source>
        <dbReference type="Pfam" id="PF01408"/>
    </source>
</evidence>
<dbReference type="InterPro" id="IPR050424">
    <property type="entry name" value="Gfo-Idh-MocA_inositol_DH"/>
</dbReference>
<evidence type="ECO:0000313" key="7">
    <source>
        <dbReference type="Proteomes" id="UP000296374"/>
    </source>
</evidence>
<keyword evidence="1 3" id="KW-0560">Oxidoreductase</keyword>
<dbReference type="RefSeq" id="WP_139616672.1">
    <property type="nucleotide sequence ID" value="NZ_CP040765.1"/>
</dbReference>
<sequence length="336" mass="36327">MTLKIGVIGTGMIGRDHTRRIAQVLAGAEIVALSDYNADAARAVQADLAPNATVYDKGEDLIAAPEVDAVLVCSTGSTHEAYVLAAIAAGKPCFCEKPLATTADGAKRIVDAEVAAGKRLVQVGFMRRYDAGYRMLKEVVDNQIGTPLMVHAAHRNPTVPDQYLTPMAIHDTLIHEIDVFRWLLDDDYVSAQVVFPRGSSHAHAQLADPQIVLLETAKGVRIDVEIFVNCRYGYDIQCQVVGEEGLANLPEPMAITLRKNATLQNAIMTDWKDRFVDSYDVELTDFIKAASQGTASGPSSWDGYVAAISSDACVEAQEKTGQIIPITLPARPALYD</sequence>
<proteinExistence type="inferred from homology"/>
<evidence type="ECO:0000259" key="5">
    <source>
        <dbReference type="Pfam" id="PF02894"/>
    </source>
</evidence>
<dbReference type="SUPFAM" id="SSF55347">
    <property type="entry name" value="Glyceraldehyde-3-phosphate dehydrogenase-like, C-terminal domain"/>
    <property type="match status" value="1"/>
</dbReference>
<evidence type="ECO:0000256" key="2">
    <source>
        <dbReference type="ARBA" id="ARBA00023027"/>
    </source>
</evidence>
<dbReference type="InterPro" id="IPR004104">
    <property type="entry name" value="Gfo/Idh/MocA-like_OxRdtase_C"/>
</dbReference>
<dbReference type="SUPFAM" id="SSF51735">
    <property type="entry name" value="NAD(P)-binding Rossmann-fold domains"/>
    <property type="match status" value="1"/>
</dbReference>
<geneLocation type="plasmid" evidence="6 7">
    <name>unnamed1</name>
</geneLocation>
<comment type="subunit">
    <text evidence="3">Homotetramer.</text>
</comment>
<feature type="domain" description="Gfo/Idh/MocA-like oxidoreductase N-terminal" evidence="4">
    <location>
        <begin position="3"/>
        <end position="125"/>
    </location>
</feature>
<dbReference type="HAMAP" id="MF_01671">
    <property type="entry name" value="IolG"/>
    <property type="match status" value="1"/>
</dbReference>
<keyword evidence="2 3" id="KW-0520">NAD</keyword>
<evidence type="ECO:0000256" key="3">
    <source>
        <dbReference type="HAMAP-Rule" id="MF_01671"/>
    </source>
</evidence>
<dbReference type="InterPro" id="IPR036291">
    <property type="entry name" value="NAD(P)-bd_dom_sf"/>
</dbReference>
<dbReference type="Gene3D" id="3.30.360.10">
    <property type="entry name" value="Dihydrodipicolinate Reductase, domain 2"/>
    <property type="match status" value="1"/>
</dbReference>
<dbReference type="GO" id="GO:0050112">
    <property type="term" value="F:inositol 2-dehydrogenase (NAD+) activity"/>
    <property type="evidence" value="ECO:0007669"/>
    <property type="project" value="UniProtKB-UniRule"/>
</dbReference>
<dbReference type="GO" id="GO:0000166">
    <property type="term" value="F:nucleotide binding"/>
    <property type="evidence" value="ECO:0007669"/>
    <property type="project" value="InterPro"/>
</dbReference>
<dbReference type="GO" id="GO:0019310">
    <property type="term" value="P:inositol catabolic process"/>
    <property type="evidence" value="ECO:0007669"/>
    <property type="project" value="UniProtKB-UniRule"/>
</dbReference>
<dbReference type="PANTHER" id="PTHR43593">
    <property type="match status" value="1"/>
</dbReference>
<organism evidence="6 7">
    <name type="scientific">Paracoccus liaowanqingii</name>
    <dbReference type="NCBI Taxonomy" id="2560053"/>
    <lineage>
        <taxon>Bacteria</taxon>
        <taxon>Pseudomonadati</taxon>
        <taxon>Pseudomonadota</taxon>
        <taxon>Alphaproteobacteria</taxon>
        <taxon>Rhodobacterales</taxon>
        <taxon>Paracoccaceae</taxon>
        <taxon>Paracoccus</taxon>
    </lineage>
</organism>
<dbReference type="AlphaFoldDB" id="A0A4Y5SW23"/>
<evidence type="ECO:0000256" key="1">
    <source>
        <dbReference type="ARBA" id="ARBA00023002"/>
    </source>
</evidence>
<dbReference type="EMBL" id="CP040765">
    <property type="protein sequence ID" value="QDA36996.1"/>
    <property type="molecule type" value="Genomic_DNA"/>
</dbReference>
<evidence type="ECO:0000313" key="6">
    <source>
        <dbReference type="EMBL" id="QDA36996.1"/>
    </source>
</evidence>
<protein>
    <recommendedName>
        <fullName evidence="3">Inositol 2-dehydrogenase</fullName>
        <ecNumber evidence="3">1.1.1.18</ecNumber>
    </recommendedName>
    <alternativeName>
        <fullName evidence="3">Myo-inositol 2-dehydrogenase</fullName>
        <shortName evidence="3">MI 2-dehydrogenase</shortName>
    </alternativeName>
</protein>
<dbReference type="InterPro" id="IPR023794">
    <property type="entry name" value="MI/DCI_dehydrogenase"/>
</dbReference>
<keyword evidence="6" id="KW-0614">Plasmid</keyword>
<dbReference type="InterPro" id="IPR000683">
    <property type="entry name" value="Gfo/Idh/MocA-like_OxRdtase_N"/>
</dbReference>
<dbReference type="PANTHER" id="PTHR43593:SF1">
    <property type="entry name" value="INOSITOL 2-DEHYDROGENASE"/>
    <property type="match status" value="1"/>
</dbReference>
<dbReference type="KEGG" id="plia:E4191_23505"/>
<name>A0A4Y5SW23_9RHOB</name>